<evidence type="ECO:0000256" key="2">
    <source>
        <dbReference type="PROSITE-ProRule" id="PRU00591"/>
    </source>
</evidence>
<dbReference type="RefSeq" id="WP_117562238.1">
    <property type="nucleotide sequence ID" value="NZ_JAAITT010000092.1"/>
</dbReference>
<dbReference type="Gene3D" id="2.10.270.10">
    <property type="entry name" value="Cholin Binding"/>
    <property type="match status" value="1"/>
</dbReference>
<keyword evidence="6" id="KW-1185">Reference proteome</keyword>
<dbReference type="InterPro" id="IPR018337">
    <property type="entry name" value="Cell_wall/Cho-bd_repeat"/>
</dbReference>
<keyword evidence="3" id="KW-0732">Signal</keyword>
<accession>A0AAW5BZ49</accession>
<reference evidence="5 6" key="1">
    <citation type="journal article" date="2020" name="Cell Host Microbe">
        <title>Functional and Genomic Variation between Human-Derived Isolates of Lachnospiraceae Reveals Inter- and Intra-Species Diversity.</title>
        <authorList>
            <person name="Sorbara M.T."/>
            <person name="Littmann E.R."/>
            <person name="Fontana E."/>
            <person name="Moody T.U."/>
            <person name="Kohout C.E."/>
            <person name="Gjonbalaj M."/>
            <person name="Eaton V."/>
            <person name="Seok R."/>
            <person name="Leiner I.M."/>
            <person name="Pamer E.G."/>
        </authorList>
    </citation>
    <scope>NUCLEOTIDE SEQUENCE [LARGE SCALE GENOMIC DNA]</scope>
    <source>
        <strain evidence="5 6">MSK.1.17</strain>
    </source>
</reference>
<protein>
    <recommendedName>
        <fullName evidence="8">Cell wall binding repeat-containing protein</fullName>
    </recommendedName>
</protein>
<dbReference type="EMBL" id="JAAITT010000092">
    <property type="protein sequence ID" value="NSJ52669.1"/>
    <property type="molecule type" value="Genomic_DNA"/>
</dbReference>
<dbReference type="AlphaFoldDB" id="A0AAW5BZ49"/>
<evidence type="ECO:0000256" key="3">
    <source>
        <dbReference type="SAM" id="SignalP"/>
    </source>
</evidence>
<keyword evidence="1" id="KW-0677">Repeat</keyword>
<dbReference type="Proteomes" id="UP001299608">
    <property type="component" value="Unassembled WGS sequence"/>
</dbReference>
<evidence type="ECO:0000256" key="1">
    <source>
        <dbReference type="ARBA" id="ARBA00022737"/>
    </source>
</evidence>
<dbReference type="Proteomes" id="UP000669239">
    <property type="component" value="Unassembled WGS sequence"/>
</dbReference>
<dbReference type="EMBL" id="JAKNGE010000063">
    <property type="protein sequence ID" value="MCG4749391.1"/>
    <property type="molecule type" value="Genomic_DNA"/>
</dbReference>
<feature type="signal peptide" evidence="3">
    <location>
        <begin position="1"/>
        <end position="25"/>
    </location>
</feature>
<gene>
    <name evidence="5" type="ORF">G5B36_28965</name>
    <name evidence="4" type="ORF">L0N08_28705</name>
</gene>
<evidence type="ECO:0000313" key="7">
    <source>
        <dbReference type="Proteomes" id="UP001299608"/>
    </source>
</evidence>
<organism evidence="4 7">
    <name type="scientific">Enterocloster aldenensis</name>
    <dbReference type="NCBI Taxonomy" id="358742"/>
    <lineage>
        <taxon>Bacteria</taxon>
        <taxon>Bacillati</taxon>
        <taxon>Bacillota</taxon>
        <taxon>Clostridia</taxon>
        <taxon>Lachnospirales</taxon>
        <taxon>Lachnospiraceae</taxon>
        <taxon>Enterocloster</taxon>
    </lineage>
</organism>
<dbReference type="PROSITE" id="PS51170">
    <property type="entry name" value="CW"/>
    <property type="match status" value="1"/>
</dbReference>
<comment type="caution">
    <text evidence="4">The sequence shown here is derived from an EMBL/GenBank/DDBJ whole genome shotgun (WGS) entry which is preliminary data.</text>
</comment>
<feature type="repeat" description="Cell wall-binding" evidence="2">
    <location>
        <begin position="251"/>
        <end position="270"/>
    </location>
</feature>
<evidence type="ECO:0000313" key="6">
    <source>
        <dbReference type="Proteomes" id="UP000669239"/>
    </source>
</evidence>
<reference evidence="4" key="3">
    <citation type="submission" date="2022-01" db="EMBL/GenBank/DDBJ databases">
        <title>Collection of gut derived symbiotic bacterial strains cultured from healthy donors.</title>
        <authorList>
            <person name="Lin H."/>
            <person name="Kohout C."/>
            <person name="Waligurski E."/>
            <person name="Pamer E.G."/>
        </authorList>
    </citation>
    <scope>NUCLEOTIDE SEQUENCE</scope>
    <source>
        <strain evidence="4">DFI.6.55</strain>
    </source>
</reference>
<sequence>MFKRVIAISILAACLAAGSFISAYAQEKSITSVSLSFSWDKSPRGGDIVGNIYASSSSSQYKVEGTVYVKDDDTWIFGERPEAEVELSARDGYRFSDIKRNNFTLSGLGVQYKESHIESDGSSLILQVYLPEISGNLPATTATSWNGDTAVWDEVEGSEKYEVKLYKNNRLLATVTETGCSHDFSSYINTEGRYTFNVRALGTYTTESSGWSADSDAKVLTREDAWSRGNGTWEKAYSGWRFKYGDGTYATDCWRIINDKWYYFNYNGYMESDCYVKSNAIEMYYWVGSDGAWMPEWDTATPDRGSYRVVS</sequence>
<evidence type="ECO:0008006" key="8">
    <source>
        <dbReference type="Google" id="ProtNLM"/>
    </source>
</evidence>
<reference evidence="5" key="2">
    <citation type="submission" date="2020-02" db="EMBL/GenBank/DDBJ databases">
        <authorList>
            <person name="Littmann E."/>
            <person name="Sorbara M."/>
        </authorList>
    </citation>
    <scope>NUCLEOTIDE SEQUENCE</scope>
    <source>
        <strain evidence="5">MSK.1.17</strain>
    </source>
</reference>
<feature type="chain" id="PRO_5043296090" description="Cell wall binding repeat-containing protein" evidence="3">
    <location>
        <begin position="26"/>
        <end position="311"/>
    </location>
</feature>
<evidence type="ECO:0000313" key="5">
    <source>
        <dbReference type="EMBL" id="NSJ52669.1"/>
    </source>
</evidence>
<evidence type="ECO:0000313" key="4">
    <source>
        <dbReference type="EMBL" id="MCG4749391.1"/>
    </source>
</evidence>
<dbReference type="SUPFAM" id="SSF69360">
    <property type="entry name" value="Cell wall binding repeat"/>
    <property type="match status" value="1"/>
</dbReference>
<proteinExistence type="predicted"/>
<name>A0AAW5BZ49_9FIRM</name>